<name>G8YBW2_PICSO</name>
<dbReference type="PANTHER" id="PTHR12147:SF56">
    <property type="entry name" value="AMINOPEPTIDASE YDR415C-RELATED"/>
    <property type="match status" value="1"/>
</dbReference>
<keyword evidence="7 9" id="KW-0862">Zinc</keyword>
<proteinExistence type="inferred from homology"/>
<evidence type="ECO:0000313" key="12">
    <source>
        <dbReference type="Proteomes" id="UP000005222"/>
    </source>
</evidence>
<dbReference type="MEROPS" id="M28.006"/>
<dbReference type="InterPro" id="IPR007484">
    <property type="entry name" value="Peptidase_M28"/>
</dbReference>
<accession>G8YBW2</accession>
<evidence type="ECO:0000256" key="2">
    <source>
        <dbReference type="ARBA" id="ARBA00022438"/>
    </source>
</evidence>
<dbReference type="EMBL" id="FO082050">
    <property type="protein sequence ID" value="CCE82443.1"/>
    <property type="molecule type" value="Genomic_DNA"/>
</dbReference>
<feature type="signal peptide" evidence="9">
    <location>
        <begin position="1"/>
        <end position="16"/>
    </location>
</feature>
<dbReference type="GO" id="GO:0006508">
    <property type="term" value="P:proteolysis"/>
    <property type="evidence" value="ECO:0007669"/>
    <property type="project" value="UniProtKB-KW"/>
</dbReference>
<dbReference type="GO" id="GO:0046872">
    <property type="term" value="F:metal ion binding"/>
    <property type="evidence" value="ECO:0007669"/>
    <property type="project" value="UniProtKB-KW"/>
</dbReference>
<feature type="domain" description="Peptidase M28" evidence="10">
    <location>
        <begin position="193"/>
        <end position="398"/>
    </location>
</feature>
<keyword evidence="5 9" id="KW-0732">Signal</keyword>
<evidence type="ECO:0000256" key="6">
    <source>
        <dbReference type="ARBA" id="ARBA00022801"/>
    </source>
</evidence>
<dbReference type="EC" id="3.4.-.-" evidence="9"/>
<comment type="cofactor">
    <cofactor evidence="1">
        <name>Zn(2+)</name>
        <dbReference type="ChEBI" id="CHEBI:29105"/>
    </cofactor>
</comment>
<dbReference type="SUPFAM" id="SSF53187">
    <property type="entry name" value="Zn-dependent exopeptidases"/>
    <property type="match status" value="1"/>
</dbReference>
<dbReference type="HOGENOM" id="CLU_025866_0_0_1"/>
<evidence type="ECO:0000256" key="1">
    <source>
        <dbReference type="ARBA" id="ARBA00001947"/>
    </source>
</evidence>
<evidence type="ECO:0000256" key="3">
    <source>
        <dbReference type="ARBA" id="ARBA00022670"/>
    </source>
</evidence>
<dbReference type="AlphaFoldDB" id="G8YBW2"/>
<dbReference type="OrthoDB" id="2214at2759"/>
<evidence type="ECO:0000256" key="5">
    <source>
        <dbReference type="ARBA" id="ARBA00022729"/>
    </source>
</evidence>
<evidence type="ECO:0000313" key="11">
    <source>
        <dbReference type="EMBL" id="CCE82443.1"/>
    </source>
</evidence>
<dbReference type="InParanoid" id="G8YBW2"/>
<dbReference type="STRING" id="559304.G8YBW2"/>
<feature type="chain" id="PRO_5005133085" description="Peptide hydrolase" evidence="9">
    <location>
        <begin position="17"/>
        <end position="408"/>
    </location>
</feature>
<dbReference type="FunFam" id="3.40.630.10:FF:000042">
    <property type="entry name" value="Peptide hydrolase"/>
    <property type="match status" value="1"/>
</dbReference>
<dbReference type="InterPro" id="IPR045175">
    <property type="entry name" value="M28_fam"/>
</dbReference>
<sequence length="408" mass="45834">MRSGLVLMQLLAVSYGISLNGIIPFGSSVDLSGSKDYRLIKTSPEEYEVIPESAKLDYRRSNKRFIDVTKQIPIEEVAKMGLVKKPLLGFWNKIKVLGGKQLNFLQEPIKEHEYPAKADHSKDVKRIFESIDTELAKSNLGEFTSFFTRYYKSPTGLDSANWLYDKIQKTTAPVSDRVKITKVHHSGWDQYSIIVSIPGKKDRKVIAGSHQDSANLILPNILRAPGADDNGSGTVTCLETLRVLVNELQNGYEPYNTVELHFYSAEEGGLLGSIDVFSRYAANGDEVIAMLQQDMTGFTAKTIDNGVEPHFGLIMDYTSTKLNEYLKVLIKEYCSIPYHETECGYACSDHASAIEHGYPASFVIESEMKYSSGYIHSVLDTIDRLDWAHVTEHIKLTISYLYELSLQN</sequence>
<gene>
    <name evidence="11" type="primary">Piso0_002169</name>
    <name evidence="11" type="ORF">GNLVRS01_PISO0J06169g</name>
</gene>
<keyword evidence="12" id="KW-1185">Reference proteome</keyword>
<dbReference type="eggNOG" id="KOG2195">
    <property type="taxonomic scope" value="Eukaryota"/>
</dbReference>
<comment type="similarity">
    <text evidence="8">Belongs to the peptidase M28 family. M28E subfamily.</text>
</comment>
<evidence type="ECO:0000259" key="10">
    <source>
        <dbReference type="Pfam" id="PF04389"/>
    </source>
</evidence>
<keyword evidence="4 9" id="KW-0479">Metal-binding</keyword>
<keyword evidence="2" id="KW-0031">Aminopeptidase</keyword>
<keyword evidence="3 9" id="KW-0645">Protease</keyword>
<dbReference type="FunCoup" id="G8YBW2">
    <property type="interactions" value="46"/>
</dbReference>
<organism evidence="11 12">
    <name type="scientific">Pichia sorbitophila (strain ATCC MYA-4447 / BCRC 22081 / CBS 7064 / NBRC 10061 / NRRL Y-12695)</name>
    <name type="common">Hybrid yeast</name>
    <dbReference type="NCBI Taxonomy" id="559304"/>
    <lineage>
        <taxon>Eukaryota</taxon>
        <taxon>Fungi</taxon>
        <taxon>Dikarya</taxon>
        <taxon>Ascomycota</taxon>
        <taxon>Saccharomycotina</taxon>
        <taxon>Pichiomycetes</taxon>
        <taxon>Debaryomycetaceae</taxon>
        <taxon>Millerozyma</taxon>
    </lineage>
</organism>
<dbReference type="Pfam" id="PF04389">
    <property type="entry name" value="Peptidase_M28"/>
    <property type="match status" value="1"/>
</dbReference>
<evidence type="ECO:0000256" key="9">
    <source>
        <dbReference type="RuleBase" id="RU361240"/>
    </source>
</evidence>
<dbReference type="PANTHER" id="PTHR12147">
    <property type="entry name" value="METALLOPEPTIDASE M28 FAMILY MEMBER"/>
    <property type="match status" value="1"/>
</dbReference>
<evidence type="ECO:0000256" key="7">
    <source>
        <dbReference type="ARBA" id="ARBA00022833"/>
    </source>
</evidence>
<dbReference type="OMA" id="WPENTIE"/>
<dbReference type="GO" id="GO:0004177">
    <property type="term" value="F:aminopeptidase activity"/>
    <property type="evidence" value="ECO:0007669"/>
    <property type="project" value="UniProtKB-KW"/>
</dbReference>
<dbReference type="Gene3D" id="3.40.630.10">
    <property type="entry name" value="Zn peptidases"/>
    <property type="match status" value="1"/>
</dbReference>
<reference evidence="11 12" key="1">
    <citation type="journal article" date="2012" name="G3 (Bethesda)">
        <title>Pichia sorbitophila, an interspecies yeast hybrid reveals early steps of genome resolution following polyploidization.</title>
        <authorList>
            <person name="Leh Louis V."/>
            <person name="Despons L."/>
            <person name="Friedrich A."/>
            <person name="Martin T."/>
            <person name="Durrens P."/>
            <person name="Casaregola S."/>
            <person name="Neuveglise C."/>
            <person name="Fairhead C."/>
            <person name="Marck C."/>
            <person name="Cruz J.A."/>
            <person name="Straub M.L."/>
            <person name="Kugler V."/>
            <person name="Sacerdot C."/>
            <person name="Uzunov Z."/>
            <person name="Thierry A."/>
            <person name="Weiss S."/>
            <person name="Bleykasten C."/>
            <person name="De Montigny J."/>
            <person name="Jacques N."/>
            <person name="Jung P."/>
            <person name="Lemaire M."/>
            <person name="Mallet S."/>
            <person name="Morel G."/>
            <person name="Richard G.F."/>
            <person name="Sarkar A."/>
            <person name="Savel G."/>
            <person name="Schacherer J."/>
            <person name="Seret M.L."/>
            <person name="Talla E."/>
            <person name="Samson G."/>
            <person name="Jubin C."/>
            <person name="Poulain J."/>
            <person name="Vacherie B."/>
            <person name="Barbe V."/>
            <person name="Pelletier E."/>
            <person name="Sherman D.J."/>
            <person name="Westhof E."/>
            <person name="Weissenbach J."/>
            <person name="Baret P.V."/>
            <person name="Wincker P."/>
            <person name="Gaillardin C."/>
            <person name="Dujon B."/>
            <person name="Souciet J.L."/>
        </authorList>
    </citation>
    <scope>NUCLEOTIDE SEQUENCE [LARGE SCALE GENOMIC DNA]</scope>
    <source>
        <strain evidence="12">ATCC MYA-4447 / BCRC 22081 / CBS 7064 / NBRC 10061 / NRRL Y-12695</strain>
    </source>
</reference>
<dbReference type="Proteomes" id="UP000005222">
    <property type="component" value="Chromosome J"/>
</dbReference>
<dbReference type="GO" id="GO:0008235">
    <property type="term" value="F:metalloexopeptidase activity"/>
    <property type="evidence" value="ECO:0007669"/>
    <property type="project" value="InterPro"/>
</dbReference>
<keyword evidence="6 9" id="KW-0378">Hydrolase</keyword>
<protein>
    <recommendedName>
        <fullName evidence="9">Peptide hydrolase</fullName>
        <ecNumber evidence="9">3.4.-.-</ecNumber>
    </recommendedName>
</protein>
<evidence type="ECO:0000256" key="4">
    <source>
        <dbReference type="ARBA" id="ARBA00022723"/>
    </source>
</evidence>
<evidence type="ECO:0000256" key="8">
    <source>
        <dbReference type="ARBA" id="ARBA00043962"/>
    </source>
</evidence>